<evidence type="ECO:0000313" key="9">
    <source>
        <dbReference type="Proteomes" id="UP000419144"/>
    </source>
</evidence>
<evidence type="ECO:0000256" key="5">
    <source>
        <dbReference type="ARBA" id="ARBA00023306"/>
    </source>
</evidence>
<dbReference type="Gene3D" id="2.60.120.260">
    <property type="entry name" value="Galactose-binding domain-like"/>
    <property type="match status" value="1"/>
</dbReference>
<dbReference type="GO" id="GO:0070979">
    <property type="term" value="P:protein K11-linked ubiquitination"/>
    <property type="evidence" value="ECO:0007669"/>
    <property type="project" value="TreeGrafter"/>
</dbReference>
<dbReference type="FunFam" id="2.60.120.260:FF:000233">
    <property type="entry name" value="Anaphase promoting complex, subunit 10-like protein"/>
    <property type="match status" value="1"/>
</dbReference>
<dbReference type="AlphaFoldDB" id="A0A640K9I2"/>
<dbReference type="PROSITE" id="PS51284">
    <property type="entry name" value="DOC"/>
    <property type="match status" value="1"/>
</dbReference>
<dbReference type="OrthoDB" id="24948at2759"/>
<reference evidence="8" key="1">
    <citation type="submission" date="2019-11" db="EMBL/GenBank/DDBJ databases">
        <title>Leishmania tarentolae CDS.</title>
        <authorList>
            <person name="Goto Y."/>
            <person name="Yamagishi J."/>
        </authorList>
    </citation>
    <scope>NUCLEOTIDE SEQUENCE [LARGE SCALE GENOMIC DNA]</scope>
    <source>
        <strain evidence="8">Parrot Tar II</strain>
    </source>
</reference>
<dbReference type="PANTHER" id="PTHR12936:SF0">
    <property type="entry name" value="ANAPHASE-PROMOTING COMPLEX SUBUNIT 10"/>
    <property type="match status" value="1"/>
</dbReference>
<feature type="region of interest" description="Disordered" evidence="6">
    <location>
        <begin position="1"/>
        <end position="45"/>
    </location>
</feature>
<dbReference type="SMART" id="SM01337">
    <property type="entry name" value="APC10"/>
    <property type="match status" value="1"/>
</dbReference>
<dbReference type="GO" id="GO:0005680">
    <property type="term" value="C:anaphase-promoting complex"/>
    <property type="evidence" value="ECO:0007669"/>
    <property type="project" value="InterPro"/>
</dbReference>
<dbReference type="PANTHER" id="PTHR12936">
    <property type="entry name" value="ANAPHASE-PROMOTING COMPLEX 10"/>
    <property type="match status" value="1"/>
</dbReference>
<dbReference type="Proteomes" id="UP000419144">
    <property type="component" value="Unassembled WGS sequence"/>
</dbReference>
<dbReference type="InterPro" id="IPR004939">
    <property type="entry name" value="APC_su10/DOC_dom"/>
</dbReference>
<evidence type="ECO:0000259" key="7">
    <source>
        <dbReference type="PROSITE" id="PS51284"/>
    </source>
</evidence>
<proteinExistence type="inferred from homology"/>
<keyword evidence="2" id="KW-0132">Cell division</keyword>
<feature type="compositionally biased region" description="Low complexity" evidence="6">
    <location>
        <begin position="27"/>
        <end position="45"/>
    </location>
</feature>
<evidence type="ECO:0000256" key="6">
    <source>
        <dbReference type="SAM" id="MobiDB-lite"/>
    </source>
</evidence>
<sequence length="342" mass="36729">MEYNDDEYGRDSNADELAQSQGSEQVASFTSALPESSSSADSAKPSFRILSTPQLAQWVRVHNQMDVGCSGNSVWTVSSAKHGNGVHHLMRHHDLNNFWQSDGVLPHVIRIQIGQLTPVEAMAVYVNSAVDQSYSPRVIRVKAGTHDGDMTEVAKADIGAGQECGWVLIMLADMTGNDDEDLVVNGTKDGSGGVAGGVKAPHQQQVRPRQLDGSAPGAGPSGATSSFSTPIPYSEVAAALGHGNRTTSSSAGAQTFAEMPMIAHNTSNTADRWLWCTLIDICICENQFNGRDCHLRGIRLLGPRYEELERVSSAVATEMATRPQSLRGGERLEGIADELQLR</sequence>
<dbReference type="SUPFAM" id="SSF49785">
    <property type="entry name" value="Galactose-binding domain-like"/>
    <property type="match status" value="1"/>
</dbReference>
<evidence type="ECO:0000313" key="8">
    <source>
        <dbReference type="EMBL" id="GET85644.1"/>
    </source>
</evidence>
<organism evidence="8 9">
    <name type="scientific">Leishmania tarentolae</name>
    <name type="common">Sauroleishmania tarentolae</name>
    <dbReference type="NCBI Taxonomy" id="5689"/>
    <lineage>
        <taxon>Eukaryota</taxon>
        <taxon>Discoba</taxon>
        <taxon>Euglenozoa</taxon>
        <taxon>Kinetoplastea</taxon>
        <taxon>Metakinetoplastina</taxon>
        <taxon>Trypanosomatida</taxon>
        <taxon>Trypanosomatidae</taxon>
        <taxon>Leishmaniinae</taxon>
        <taxon>Leishmania</taxon>
        <taxon>lizard Leishmania</taxon>
    </lineage>
</organism>
<keyword evidence="3" id="KW-0498">Mitosis</keyword>
<dbReference type="InterPro" id="IPR008979">
    <property type="entry name" value="Galactose-bd-like_sf"/>
</dbReference>
<dbReference type="Pfam" id="PF03256">
    <property type="entry name" value="ANAPC10"/>
    <property type="match status" value="1"/>
</dbReference>
<evidence type="ECO:0000256" key="3">
    <source>
        <dbReference type="ARBA" id="ARBA00022776"/>
    </source>
</evidence>
<feature type="region of interest" description="Disordered" evidence="6">
    <location>
        <begin position="186"/>
        <end position="228"/>
    </location>
</feature>
<keyword evidence="5" id="KW-0131">Cell cycle</keyword>
<gene>
    <name evidence="8" type="ORF">LtaPh_0403800</name>
</gene>
<dbReference type="GO" id="GO:0031145">
    <property type="term" value="P:anaphase-promoting complex-dependent catabolic process"/>
    <property type="evidence" value="ECO:0007669"/>
    <property type="project" value="InterPro"/>
</dbReference>
<dbReference type="EMBL" id="BLBS01000004">
    <property type="protein sequence ID" value="GET85644.1"/>
    <property type="molecule type" value="Genomic_DNA"/>
</dbReference>
<keyword evidence="4" id="KW-0833">Ubl conjugation pathway</keyword>
<feature type="domain" description="DOC" evidence="7">
    <location>
        <begin position="45"/>
        <end position="327"/>
    </location>
</feature>
<comment type="caution">
    <text evidence="8">The sequence shown here is derived from an EMBL/GenBank/DDBJ whole genome shotgun (WGS) entry which is preliminary data.</text>
</comment>
<feature type="compositionally biased region" description="Low complexity" evidence="6">
    <location>
        <begin position="213"/>
        <end position="228"/>
    </location>
</feature>
<name>A0A640K9I2_LEITA</name>
<dbReference type="GO" id="GO:0051301">
    <property type="term" value="P:cell division"/>
    <property type="evidence" value="ECO:0007669"/>
    <property type="project" value="UniProtKB-KW"/>
</dbReference>
<dbReference type="InterPro" id="IPR016901">
    <property type="entry name" value="APC10/Doc1"/>
</dbReference>
<evidence type="ECO:0000256" key="1">
    <source>
        <dbReference type="ARBA" id="ARBA00006762"/>
    </source>
</evidence>
<protein>
    <submittedName>
        <fullName evidence="8">Anaphase promoting complex, subunit 10-like protein</fullName>
    </submittedName>
</protein>
<keyword evidence="9" id="KW-1185">Reference proteome</keyword>
<evidence type="ECO:0000256" key="4">
    <source>
        <dbReference type="ARBA" id="ARBA00022786"/>
    </source>
</evidence>
<accession>A0A640K9I2</accession>
<evidence type="ECO:0000256" key="2">
    <source>
        <dbReference type="ARBA" id="ARBA00022618"/>
    </source>
</evidence>
<dbReference type="VEuPathDB" id="TriTrypDB:LtaPh_0403800"/>
<comment type="similarity">
    <text evidence="1">Belongs to the APC10 family.</text>
</comment>